<dbReference type="CDD" id="cd18787">
    <property type="entry name" value="SF2_C_DEAD"/>
    <property type="match status" value="1"/>
</dbReference>
<dbReference type="CDD" id="cd22473">
    <property type="entry name" value="KH-I_DDX46"/>
    <property type="match status" value="1"/>
</dbReference>
<reference evidence="22" key="2">
    <citation type="journal article" date="2022" name="Res Sq">
        <title>Comparative Genomics Reveals Insights into the Divergent Evolution of Astigmatic Mites and Household Pest Adaptations.</title>
        <authorList>
            <person name="Xiong Q."/>
            <person name="Wan A.T.-Y."/>
            <person name="Liu X.-Y."/>
            <person name="Fung C.S.-H."/>
            <person name="Xiao X."/>
            <person name="Malainual N."/>
            <person name="Hou J."/>
            <person name="Wang L."/>
            <person name="Wang M."/>
            <person name="Yang K."/>
            <person name="Cui Y."/>
            <person name="Leung E."/>
            <person name="Nong W."/>
            <person name="Shin S.-K."/>
            <person name="Au S."/>
            <person name="Jeong K.Y."/>
            <person name="Chew F.T."/>
            <person name="Hui J."/>
            <person name="Leung T.F."/>
            <person name="Tungtrongchitr A."/>
            <person name="Zhong N."/>
            <person name="Liu Z."/>
            <person name="Tsui S."/>
        </authorList>
    </citation>
    <scope>NUCLEOTIDE SEQUENCE</scope>
    <source>
        <strain evidence="22">Derf</strain>
        <tissue evidence="22">Whole organism</tissue>
    </source>
</reference>
<proteinExistence type="inferred from homology"/>
<evidence type="ECO:0000313" key="23">
    <source>
        <dbReference type="Proteomes" id="UP000790347"/>
    </source>
</evidence>
<evidence type="ECO:0000256" key="6">
    <source>
        <dbReference type="ARBA" id="ARBA00022801"/>
    </source>
</evidence>
<feature type="domain" description="Helicase ATP-binding" evidence="19">
    <location>
        <begin position="469"/>
        <end position="647"/>
    </location>
</feature>
<sequence>MGRHWDSKRSRSRSPSRSTLSSSFRSSSYRDRDYKNRSSSSSSSSHRTESSKSSSSSRRDKDHHSSSSRHRSRSRSWSRSPERRDHHRSRSPSYHKSKRLSKSPERVNRERVEDIIGQDVNYKNFDMDEQQKRLEKIMQERRERIEKWRQQQKLGESLQNNNTNETSTVNQKNDNGAAANAATVSNEIKKEDEPKKTWTLDDENDDDDDDDDNDVDNANETIEVDEENFHTPTVTKVEIEDKIEEVAKVDNKEAKSVTNEDETISTSTEKMETEQQQTTEQSEEKQKQNNDDEDDDIDPLDAYMQGIQEEVKKYRQQTVHANKRNDKVTVVVGVAKKKSIKKKGELIEQNQDAMEYSSSDEIGQNDELANAMDNLQAKVKQKKLMTISKEDITYVKFRKNFYIEVPEITKMTNEEVDAYKTKMEGIKTKGKGCPRPIKSWAQCGVSKKVLEVLKRNNYEKPTPIQCQAIPAIMSGRDLIGIAKTGSGKTLAFLLPMFRHIMDQPPLESGDGPISVIMTPTRELATQIYSECRKFAKPLGLRVVAVYGGTPISEQIGDLKPGAEIVVCTPGRMIDMLAANNGRVTNLRRCTYVVLDEADRMFDMGFEPQVMRIIDGIRPDRQTVMFSATFPRIMEALARRILDKPIEVQVGGRSVVCKEVQQEIIVIDDDDKFLKLLEILGKYSNEGSAIVFVDKQEHADMLLKELMHASYTCLALHGGIDQNDRDSTIADFKNGRVNVLVATSVAARGLDVKHCIVVINYDCPNHYEDYVHRCGRTGRAGNKGYAYTFITPEQGRYSNDLIKALTSSGNMIPESLQKLFDDYKREQELMGKKVKSSSGFTGKGFKFDEAEAMQAVEKKKFQKAALGLQDSDDEDPEEDIDQEIENMLAPKKKTIIQPLIPTGEKTLSEKLELAKQLASKISMTKTPAVNPIVTNKPSATAHTEAILKGDAFSLGDIASTVTAKSIAEQRAELINAKLNYTPKDFEYNDDGEIIKRDDDDLFAQTLTQRYEEELEINDFPQQARWRVTSKEAIAMISEYSEAGITVRGTYFPTGKEPKVELGERKLYLAIEGMNERAVSKAKSEIIRLIKEELIKLNNTSYLNKSRYRVV</sequence>
<feature type="compositionally biased region" description="Basic and acidic residues" evidence="18">
    <location>
        <begin position="187"/>
        <end position="199"/>
    </location>
</feature>
<comment type="similarity">
    <text evidence="12">Belongs to the DEAD box helicase family. DDX46/PRP5 subfamily.</text>
</comment>
<dbReference type="EMBL" id="ASGP02000006">
    <property type="protein sequence ID" value="KAH9501670.1"/>
    <property type="molecule type" value="Genomic_DNA"/>
</dbReference>
<feature type="short sequence motif" description="Q motif" evidence="17">
    <location>
        <begin position="438"/>
        <end position="466"/>
    </location>
</feature>
<dbReference type="GO" id="GO:0003724">
    <property type="term" value="F:RNA helicase activity"/>
    <property type="evidence" value="ECO:0007669"/>
    <property type="project" value="UniProtKB-EC"/>
</dbReference>
<dbReference type="PANTHER" id="PTHR47958">
    <property type="entry name" value="ATP-DEPENDENT RNA HELICASE DBP3"/>
    <property type="match status" value="1"/>
</dbReference>
<evidence type="ECO:0000256" key="7">
    <source>
        <dbReference type="ARBA" id="ARBA00022806"/>
    </source>
</evidence>
<evidence type="ECO:0000259" key="21">
    <source>
        <dbReference type="PROSITE" id="PS51195"/>
    </source>
</evidence>
<dbReference type="InterPro" id="IPR027417">
    <property type="entry name" value="P-loop_NTPase"/>
</dbReference>
<dbReference type="InterPro" id="IPR056149">
    <property type="entry name" value="PRP5/DDX46/KHDC4_KH"/>
</dbReference>
<dbReference type="OrthoDB" id="196131at2759"/>
<organism evidence="22 23">
    <name type="scientific">Dermatophagoides farinae</name>
    <name type="common">American house dust mite</name>
    <dbReference type="NCBI Taxonomy" id="6954"/>
    <lineage>
        <taxon>Eukaryota</taxon>
        <taxon>Metazoa</taxon>
        <taxon>Ecdysozoa</taxon>
        <taxon>Arthropoda</taxon>
        <taxon>Chelicerata</taxon>
        <taxon>Arachnida</taxon>
        <taxon>Acari</taxon>
        <taxon>Acariformes</taxon>
        <taxon>Sarcoptiformes</taxon>
        <taxon>Astigmata</taxon>
        <taxon>Psoroptidia</taxon>
        <taxon>Analgoidea</taxon>
        <taxon>Pyroglyphidae</taxon>
        <taxon>Dermatophagoidinae</taxon>
        <taxon>Dermatophagoides</taxon>
    </lineage>
</organism>
<comment type="catalytic activity">
    <reaction evidence="13">
        <text>ATP + H2O = ADP + phosphate + H(+)</text>
        <dbReference type="Rhea" id="RHEA:13065"/>
        <dbReference type="ChEBI" id="CHEBI:15377"/>
        <dbReference type="ChEBI" id="CHEBI:15378"/>
        <dbReference type="ChEBI" id="CHEBI:30616"/>
        <dbReference type="ChEBI" id="CHEBI:43474"/>
        <dbReference type="ChEBI" id="CHEBI:456216"/>
        <dbReference type="EC" id="3.6.4.13"/>
    </reaction>
</comment>
<feature type="domain" description="Helicase C-terminal" evidence="20">
    <location>
        <begin position="674"/>
        <end position="819"/>
    </location>
</feature>
<name>A0A922HQ64_DERFA</name>
<dbReference type="GO" id="GO:0000398">
    <property type="term" value="P:mRNA splicing, via spliceosome"/>
    <property type="evidence" value="ECO:0007669"/>
    <property type="project" value="UniProtKB-ARBA"/>
</dbReference>
<evidence type="ECO:0000313" key="22">
    <source>
        <dbReference type="EMBL" id="KAH9501670.1"/>
    </source>
</evidence>
<dbReference type="EC" id="3.6.4.13" evidence="2"/>
<evidence type="ECO:0000256" key="13">
    <source>
        <dbReference type="ARBA" id="ARBA00047984"/>
    </source>
</evidence>
<dbReference type="Pfam" id="PF00270">
    <property type="entry name" value="DEAD"/>
    <property type="match status" value="1"/>
</dbReference>
<feature type="compositionally biased region" description="Basic residues" evidence="18">
    <location>
        <begin position="85"/>
        <end position="101"/>
    </location>
</feature>
<evidence type="ECO:0000256" key="9">
    <source>
        <dbReference type="ARBA" id="ARBA00023054"/>
    </source>
</evidence>
<dbReference type="CDD" id="cd17953">
    <property type="entry name" value="DEADc_DDX46"/>
    <property type="match status" value="1"/>
</dbReference>
<dbReference type="InterPro" id="IPR000629">
    <property type="entry name" value="RNA-helicase_DEAD-box_CS"/>
</dbReference>
<evidence type="ECO:0000256" key="17">
    <source>
        <dbReference type="PROSITE-ProRule" id="PRU00552"/>
    </source>
</evidence>
<keyword evidence="9" id="KW-0175">Coiled coil</keyword>
<dbReference type="InterPro" id="IPR014014">
    <property type="entry name" value="RNA_helicase_DEAD_Q_motif"/>
</dbReference>
<dbReference type="GO" id="GO:0016607">
    <property type="term" value="C:nuclear speck"/>
    <property type="evidence" value="ECO:0007669"/>
    <property type="project" value="UniProtKB-SubCell"/>
</dbReference>
<feature type="region of interest" description="Disordered" evidence="18">
    <location>
        <begin position="144"/>
        <end position="299"/>
    </location>
</feature>
<dbReference type="GO" id="GO:0003676">
    <property type="term" value="F:nucleic acid binding"/>
    <property type="evidence" value="ECO:0007669"/>
    <property type="project" value="InterPro"/>
</dbReference>
<dbReference type="PROSITE" id="PS51195">
    <property type="entry name" value="Q_MOTIF"/>
    <property type="match status" value="1"/>
</dbReference>
<evidence type="ECO:0000259" key="19">
    <source>
        <dbReference type="PROSITE" id="PS51192"/>
    </source>
</evidence>
<feature type="compositionally biased region" description="Basic residues" evidence="18">
    <location>
        <begin position="66"/>
        <end position="76"/>
    </location>
</feature>
<dbReference type="PROSITE" id="PS51194">
    <property type="entry name" value="HELICASE_CTER"/>
    <property type="match status" value="1"/>
</dbReference>
<evidence type="ECO:0000256" key="14">
    <source>
        <dbReference type="ARBA" id="ARBA00049949"/>
    </source>
</evidence>
<evidence type="ECO:0000256" key="12">
    <source>
        <dbReference type="ARBA" id="ARBA00038511"/>
    </source>
</evidence>
<dbReference type="SMART" id="SM00487">
    <property type="entry name" value="DEXDc"/>
    <property type="match status" value="1"/>
</dbReference>
<keyword evidence="5" id="KW-0547">Nucleotide-binding</keyword>
<feature type="compositionally biased region" description="Polar residues" evidence="18">
    <location>
        <begin position="151"/>
        <end position="174"/>
    </location>
</feature>
<evidence type="ECO:0000256" key="3">
    <source>
        <dbReference type="ARBA" id="ARBA00022664"/>
    </source>
</evidence>
<evidence type="ECO:0000256" key="5">
    <source>
        <dbReference type="ARBA" id="ARBA00022741"/>
    </source>
</evidence>
<comment type="subcellular location">
    <subcellularLocation>
        <location evidence="1">Nucleus speckle</location>
    </subcellularLocation>
</comment>
<dbReference type="AlphaFoldDB" id="A0A922HQ64"/>
<feature type="compositionally biased region" description="Low complexity" evidence="18">
    <location>
        <begin position="13"/>
        <end position="27"/>
    </location>
</feature>
<gene>
    <name evidence="22" type="primary">DDX46</name>
    <name evidence="22" type="ORF">DERF_012499</name>
</gene>
<evidence type="ECO:0000256" key="10">
    <source>
        <dbReference type="ARBA" id="ARBA00023187"/>
    </source>
</evidence>
<keyword evidence="3" id="KW-0507">mRNA processing</keyword>
<dbReference type="FunFam" id="3.40.50.300:FF:000584">
    <property type="entry name" value="probable ATP-dependent RNA helicase DDX46"/>
    <property type="match status" value="1"/>
</dbReference>
<dbReference type="InterPro" id="IPR014001">
    <property type="entry name" value="Helicase_ATP-bd"/>
</dbReference>
<keyword evidence="4" id="KW-0747">Spliceosome</keyword>
<comment type="caution">
    <text evidence="22">The sequence shown here is derived from an EMBL/GenBank/DDBJ whole genome shotgun (WGS) entry which is preliminary data.</text>
</comment>
<evidence type="ECO:0000256" key="16">
    <source>
        <dbReference type="ARBA" id="ARBA00050042"/>
    </source>
</evidence>
<keyword evidence="6" id="KW-0378">Hydrolase</keyword>
<keyword evidence="8" id="KW-0067">ATP-binding</keyword>
<feature type="domain" description="DEAD-box RNA helicase Q" evidence="21">
    <location>
        <begin position="438"/>
        <end position="466"/>
    </location>
</feature>
<dbReference type="FunFam" id="3.40.50.300:FF:000079">
    <property type="entry name" value="probable ATP-dependent RNA helicase DDX17"/>
    <property type="match status" value="1"/>
</dbReference>
<dbReference type="Pfam" id="PF23469">
    <property type="entry name" value="KH_12"/>
    <property type="match status" value="1"/>
</dbReference>
<dbReference type="SMART" id="SM00490">
    <property type="entry name" value="HELICc"/>
    <property type="match status" value="1"/>
</dbReference>
<evidence type="ECO:0000256" key="8">
    <source>
        <dbReference type="ARBA" id="ARBA00022840"/>
    </source>
</evidence>
<dbReference type="GO" id="GO:0016787">
    <property type="term" value="F:hydrolase activity"/>
    <property type="evidence" value="ECO:0007669"/>
    <property type="project" value="UniProtKB-KW"/>
</dbReference>
<dbReference type="Pfam" id="PF00271">
    <property type="entry name" value="Helicase_C"/>
    <property type="match status" value="1"/>
</dbReference>
<dbReference type="Proteomes" id="UP000790347">
    <property type="component" value="Unassembled WGS sequence"/>
</dbReference>
<evidence type="ECO:0000256" key="11">
    <source>
        <dbReference type="ARBA" id="ARBA00023242"/>
    </source>
</evidence>
<keyword evidence="10" id="KW-0508">mRNA splicing</keyword>
<dbReference type="GO" id="GO:0005681">
    <property type="term" value="C:spliceosomal complex"/>
    <property type="evidence" value="ECO:0007669"/>
    <property type="project" value="UniProtKB-KW"/>
</dbReference>
<dbReference type="SUPFAM" id="SSF52540">
    <property type="entry name" value="P-loop containing nucleoside triphosphate hydrolases"/>
    <property type="match status" value="2"/>
</dbReference>
<evidence type="ECO:0000259" key="20">
    <source>
        <dbReference type="PROSITE" id="PS51194"/>
    </source>
</evidence>
<keyword evidence="11" id="KW-0539">Nucleus</keyword>
<keyword evidence="7 22" id="KW-0347">Helicase</keyword>
<accession>A0A922HQ64</accession>
<evidence type="ECO:0000256" key="1">
    <source>
        <dbReference type="ARBA" id="ARBA00004324"/>
    </source>
</evidence>
<evidence type="ECO:0000256" key="18">
    <source>
        <dbReference type="SAM" id="MobiDB-lite"/>
    </source>
</evidence>
<protein>
    <recommendedName>
        <fullName evidence="15">Probable ATP-dependent RNA helicase DDX46</fullName>
        <ecNumber evidence="2">3.6.4.13</ecNumber>
    </recommendedName>
    <alternativeName>
        <fullName evidence="16">DEAD box protein 46</fullName>
    </alternativeName>
</protein>
<feature type="compositionally biased region" description="Low complexity" evidence="18">
    <location>
        <begin position="37"/>
        <end position="56"/>
    </location>
</feature>
<keyword evidence="23" id="KW-1185">Reference proteome</keyword>
<evidence type="ECO:0000256" key="4">
    <source>
        <dbReference type="ARBA" id="ARBA00022728"/>
    </source>
</evidence>
<dbReference type="PROSITE" id="PS51192">
    <property type="entry name" value="HELICASE_ATP_BIND_1"/>
    <property type="match status" value="1"/>
</dbReference>
<dbReference type="InterPro" id="IPR001650">
    <property type="entry name" value="Helicase_C-like"/>
</dbReference>
<feature type="region of interest" description="Disordered" evidence="18">
    <location>
        <begin position="1"/>
        <end position="129"/>
    </location>
</feature>
<dbReference type="Gene3D" id="3.40.50.300">
    <property type="entry name" value="P-loop containing nucleotide triphosphate hydrolases"/>
    <property type="match status" value="2"/>
</dbReference>
<dbReference type="PROSITE" id="PS00039">
    <property type="entry name" value="DEAD_ATP_HELICASE"/>
    <property type="match status" value="1"/>
</dbReference>
<comment type="function">
    <text evidence="14">Component of the 17S U2 SnRNP complex of the spliceosome, a large ribonucleoprotein complex that removes introns from transcribed pre-mRNAs. The 17S U2 SnRNP complex (1) directly participates in early spliceosome assembly and (2) mediates recognition of the intron branch site during pre-mRNA splicing by promoting the selection of the pre-mRNA branch-site adenosine, the nucleophile for the first step of splicing. Within the 17S U2 SnRNP complex, DDX46 plays essential roles during assembly of pre-spliceosome and proofreading of the branch site.</text>
</comment>
<evidence type="ECO:0000256" key="2">
    <source>
        <dbReference type="ARBA" id="ARBA00012552"/>
    </source>
</evidence>
<feature type="compositionally biased region" description="Basic and acidic residues" evidence="18">
    <location>
        <begin position="237"/>
        <end position="255"/>
    </location>
</feature>
<feature type="compositionally biased region" description="Acidic residues" evidence="18">
    <location>
        <begin position="200"/>
        <end position="226"/>
    </location>
</feature>
<dbReference type="GO" id="GO:0005524">
    <property type="term" value="F:ATP binding"/>
    <property type="evidence" value="ECO:0007669"/>
    <property type="project" value="UniProtKB-KW"/>
</dbReference>
<reference evidence="22" key="1">
    <citation type="submission" date="2013-05" db="EMBL/GenBank/DDBJ databases">
        <authorList>
            <person name="Yim A.K.Y."/>
            <person name="Chan T.F."/>
            <person name="Ji K.M."/>
            <person name="Liu X.Y."/>
            <person name="Zhou J.W."/>
            <person name="Li R.Q."/>
            <person name="Yang K.Y."/>
            <person name="Li J."/>
            <person name="Li M."/>
            <person name="Law P.T.W."/>
            <person name="Wu Y.L."/>
            <person name="Cai Z.L."/>
            <person name="Qin H."/>
            <person name="Bao Y."/>
            <person name="Leung R.K.K."/>
            <person name="Ng P.K.S."/>
            <person name="Zou J."/>
            <person name="Zhong X.J."/>
            <person name="Ran P.X."/>
            <person name="Zhong N.S."/>
            <person name="Liu Z.G."/>
            <person name="Tsui S.K.W."/>
        </authorList>
    </citation>
    <scope>NUCLEOTIDE SEQUENCE</scope>
    <source>
        <strain evidence="22">Derf</strain>
        <tissue evidence="22">Whole organism</tissue>
    </source>
</reference>
<evidence type="ECO:0000256" key="15">
    <source>
        <dbReference type="ARBA" id="ARBA00050029"/>
    </source>
</evidence>
<dbReference type="InterPro" id="IPR011545">
    <property type="entry name" value="DEAD/DEAH_box_helicase_dom"/>
</dbReference>
<feature type="compositionally biased region" description="Basic and acidic residues" evidence="18">
    <location>
        <begin position="102"/>
        <end position="114"/>
    </location>
</feature>